<feature type="region of interest" description="Disordered" evidence="1">
    <location>
        <begin position="259"/>
        <end position="278"/>
    </location>
</feature>
<organism evidence="2 3">
    <name type="scientific">Gymnopus androsaceus JB14</name>
    <dbReference type="NCBI Taxonomy" id="1447944"/>
    <lineage>
        <taxon>Eukaryota</taxon>
        <taxon>Fungi</taxon>
        <taxon>Dikarya</taxon>
        <taxon>Basidiomycota</taxon>
        <taxon>Agaricomycotina</taxon>
        <taxon>Agaricomycetes</taxon>
        <taxon>Agaricomycetidae</taxon>
        <taxon>Agaricales</taxon>
        <taxon>Marasmiineae</taxon>
        <taxon>Omphalotaceae</taxon>
        <taxon>Gymnopus</taxon>
    </lineage>
</organism>
<evidence type="ECO:0000313" key="3">
    <source>
        <dbReference type="Proteomes" id="UP000799118"/>
    </source>
</evidence>
<gene>
    <name evidence="2" type="ORF">BT96DRAFT_972699</name>
</gene>
<evidence type="ECO:0000313" key="2">
    <source>
        <dbReference type="EMBL" id="KAE9405124.1"/>
    </source>
</evidence>
<evidence type="ECO:0000256" key="1">
    <source>
        <dbReference type="SAM" id="MobiDB-lite"/>
    </source>
</evidence>
<reference evidence="2" key="1">
    <citation type="journal article" date="2019" name="Environ. Microbiol.">
        <title>Fungal ecological strategies reflected in gene transcription - a case study of two litter decomposers.</title>
        <authorList>
            <person name="Barbi F."/>
            <person name="Kohler A."/>
            <person name="Barry K."/>
            <person name="Baskaran P."/>
            <person name="Daum C."/>
            <person name="Fauchery L."/>
            <person name="Ihrmark K."/>
            <person name="Kuo A."/>
            <person name="LaButti K."/>
            <person name="Lipzen A."/>
            <person name="Morin E."/>
            <person name="Grigoriev I.V."/>
            <person name="Henrissat B."/>
            <person name="Lindahl B."/>
            <person name="Martin F."/>
        </authorList>
    </citation>
    <scope>NUCLEOTIDE SEQUENCE</scope>
    <source>
        <strain evidence="2">JB14</strain>
    </source>
</reference>
<dbReference type="EMBL" id="ML769411">
    <property type="protein sequence ID" value="KAE9405124.1"/>
    <property type="molecule type" value="Genomic_DNA"/>
</dbReference>
<proteinExistence type="predicted"/>
<protein>
    <submittedName>
        <fullName evidence="2">Uncharacterized protein</fullName>
    </submittedName>
</protein>
<name>A0A6A4I8K6_9AGAR</name>
<dbReference type="Proteomes" id="UP000799118">
    <property type="component" value="Unassembled WGS sequence"/>
</dbReference>
<accession>A0A6A4I8K6</accession>
<keyword evidence="3" id="KW-1185">Reference proteome</keyword>
<dbReference type="AlphaFoldDB" id="A0A6A4I8K6"/>
<sequence>MYMCVQKFQKFQEVFSFLGKALELFIEVTSSKSGMIMGGELLIQKITSCDRPTRRLSTAQSLSGFAFPVPGLASSHFKILNSTGTVGSTLFIHTQPSSFRTLSYCGSSFMSLRYRGLHWPHSAATFLRKFLTSKFKGRRIPKRVNVSEFNARRSSVVENSGTQILNRTRRLSADLHGSTEGTSSGIEILPPRPGTSVLPVPKLIYSMSTIRLSFEPDKPSFILPSTVRQISRLICTSEHRPSDASGDYKTSVIFGLGREQVKKRARDRQDHGTGTEMKDARVQNHSFTSAEKIGTMYFDAFDKEDSVLHELKLSKTNLDRYRQCLSAAADVEKDIRSKGIHPALLRNAPTQQVTVFE</sequence>